<name>A0A0K8MZM7_9CHLR</name>
<dbReference type="PROSITE" id="PS51781">
    <property type="entry name" value="SH3B"/>
    <property type="match status" value="1"/>
</dbReference>
<feature type="chain" id="PRO_5005513050" evidence="2">
    <location>
        <begin position="39"/>
        <end position="269"/>
    </location>
</feature>
<dbReference type="Gene3D" id="2.30.30.40">
    <property type="entry name" value="SH3 Domains"/>
    <property type="match status" value="1"/>
</dbReference>
<reference evidence="4" key="1">
    <citation type="submission" date="2015-07" db="EMBL/GenBank/DDBJ databases">
        <title>Draft Genome Sequences of Anaerolinea thermolimosa IMO-1, Bellilinea caldifistulae GOMI-1, Leptolinea tardivitalis YMTK-2, Levilinea saccharolytica KIBI-1,Longilinea arvoryzae KOME-1, Previously Described as Members of the Anaerolineaceae (Chloroflexi).</title>
        <authorList>
            <person name="Sekiguchi Y."/>
            <person name="Ohashi A."/>
            <person name="Matsuura N."/>
            <person name="Tourlousse M.D."/>
        </authorList>
    </citation>
    <scope>NUCLEOTIDE SEQUENCE [LARGE SCALE GENOMIC DNA]</scope>
    <source>
        <strain evidence="4">KOME-1</strain>
    </source>
</reference>
<dbReference type="EMBL" id="DF967973">
    <property type="protein sequence ID" value="GAP16102.1"/>
    <property type="molecule type" value="Genomic_DNA"/>
</dbReference>
<dbReference type="InterPro" id="IPR003646">
    <property type="entry name" value="SH3-like_bac-type"/>
</dbReference>
<feature type="signal peptide" evidence="2">
    <location>
        <begin position="1"/>
        <end position="38"/>
    </location>
</feature>
<sequence>MNCWLEKPGSTRPGRRGRSLVRILACGALIALLLSACAAPAGTQPAANAQQTAPGETGKPTRTPFPTRRPPAGTRTPTVDPSAQPTEGATQVAGTGTPGAPASGTAAAGAVTLTFGGALNVRRGPGLAYDTVAAFETGQTVAAKAQDGKGEWLQVEVPNSTGVFGWVYSKAPTVNVSGDPLSLPDATFTDAVPAYVRNCTSHQISLRPGEIVLEPLAQQPANRQQVNPGFYEVVDLTLNAASVTTMSVTEGSELIVTQDGNGVNYTCPR</sequence>
<accession>A0A0K8MZM7</accession>
<feature type="compositionally biased region" description="Low complexity" evidence="1">
    <location>
        <begin position="88"/>
        <end position="105"/>
    </location>
</feature>
<protein>
    <submittedName>
        <fullName evidence="4">Protein containg bacterial SH3 domain</fullName>
    </submittedName>
</protein>
<proteinExistence type="predicted"/>
<evidence type="ECO:0000256" key="2">
    <source>
        <dbReference type="SAM" id="SignalP"/>
    </source>
</evidence>
<feature type="compositionally biased region" description="Low complexity" evidence="1">
    <location>
        <begin position="46"/>
        <end position="78"/>
    </location>
</feature>
<organism evidence="4">
    <name type="scientific">Longilinea arvoryzae</name>
    <dbReference type="NCBI Taxonomy" id="360412"/>
    <lineage>
        <taxon>Bacteria</taxon>
        <taxon>Bacillati</taxon>
        <taxon>Chloroflexota</taxon>
        <taxon>Anaerolineae</taxon>
        <taxon>Anaerolineales</taxon>
        <taxon>Anaerolineaceae</taxon>
        <taxon>Longilinea</taxon>
    </lineage>
</organism>
<feature type="region of interest" description="Disordered" evidence="1">
    <location>
        <begin position="46"/>
        <end position="105"/>
    </location>
</feature>
<keyword evidence="5" id="KW-1185">Reference proteome</keyword>
<dbReference type="Proteomes" id="UP000055060">
    <property type="component" value="Unassembled WGS sequence"/>
</dbReference>
<dbReference type="AlphaFoldDB" id="A0A0K8MZM7"/>
<gene>
    <name evidence="4" type="ORF">LARV_03898</name>
</gene>
<dbReference type="STRING" id="360412.LARV_03898"/>
<evidence type="ECO:0000313" key="5">
    <source>
        <dbReference type="Proteomes" id="UP000055060"/>
    </source>
</evidence>
<evidence type="ECO:0000259" key="3">
    <source>
        <dbReference type="PROSITE" id="PS51781"/>
    </source>
</evidence>
<evidence type="ECO:0000256" key="1">
    <source>
        <dbReference type="SAM" id="MobiDB-lite"/>
    </source>
</evidence>
<evidence type="ECO:0000313" key="4">
    <source>
        <dbReference type="EMBL" id="GAP16102.1"/>
    </source>
</evidence>
<keyword evidence="2" id="KW-0732">Signal</keyword>
<feature type="domain" description="SH3b" evidence="3">
    <location>
        <begin position="106"/>
        <end position="176"/>
    </location>
</feature>